<evidence type="ECO:0000313" key="1">
    <source>
        <dbReference type="EMBL" id="KAF9873469.1"/>
    </source>
</evidence>
<name>A0A9P6HZF2_9PEZI</name>
<protein>
    <submittedName>
        <fullName evidence="1">Uncharacterized protein</fullName>
    </submittedName>
</protein>
<dbReference type="Proteomes" id="UP000781932">
    <property type="component" value="Unassembled WGS sequence"/>
</dbReference>
<reference evidence="1" key="1">
    <citation type="submission" date="2020-03" db="EMBL/GenBank/DDBJ databases">
        <authorList>
            <person name="He L."/>
        </authorList>
    </citation>
    <scope>NUCLEOTIDE SEQUENCE</scope>
    <source>
        <strain evidence="1">CkLH20</strain>
    </source>
</reference>
<reference evidence="1" key="2">
    <citation type="submission" date="2020-11" db="EMBL/GenBank/DDBJ databases">
        <title>Whole genome sequencing of Colletotrichum sp.</title>
        <authorList>
            <person name="Li H."/>
        </authorList>
    </citation>
    <scope>NUCLEOTIDE SEQUENCE</scope>
    <source>
        <strain evidence="1">CkLH20</strain>
    </source>
</reference>
<dbReference type="OrthoDB" id="4791564at2759"/>
<organism evidence="1 2">
    <name type="scientific">Colletotrichum karsti</name>
    <dbReference type="NCBI Taxonomy" id="1095194"/>
    <lineage>
        <taxon>Eukaryota</taxon>
        <taxon>Fungi</taxon>
        <taxon>Dikarya</taxon>
        <taxon>Ascomycota</taxon>
        <taxon>Pezizomycotina</taxon>
        <taxon>Sordariomycetes</taxon>
        <taxon>Hypocreomycetidae</taxon>
        <taxon>Glomerellales</taxon>
        <taxon>Glomerellaceae</taxon>
        <taxon>Colletotrichum</taxon>
        <taxon>Colletotrichum boninense species complex</taxon>
    </lineage>
</organism>
<dbReference type="RefSeq" id="XP_038742930.1">
    <property type="nucleotide sequence ID" value="XM_038891643.1"/>
</dbReference>
<comment type="caution">
    <text evidence="1">The sequence shown here is derived from an EMBL/GenBank/DDBJ whole genome shotgun (WGS) entry which is preliminary data.</text>
</comment>
<gene>
    <name evidence="1" type="ORF">CkaCkLH20_08928</name>
</gene>
<sequence length="323" mass="36712">MSTTSSSTAKQAFSLQKLRDALPGKPGPSSMPYEIFLKIFDALVAEAEEDSEPILHWTTINPDTPGHLLLMDQKDYDRPGAPQEKRFAVIGNLLKIDSRSRRHIQATAFRPVEMMFRVGMDDAFVAVGWICPSVDRFMPWTGEKWKIPTLKKLMLNPTPDLVYIVSAMRSIQVNVTELFRYTYVKDFQDMLKLANLDDIAIRGGLKITAPAVKPQDRHNHTDLLPIDPLLLPELAQWARKYGNSLLKKVWPEMKERGIRLFVSESDKVDIDILELFYTPDGIRMRFLDPVCRCYKFHIPDSMKPGGVGRLKGKARKLAKGGRA</sequence>
<dbReference type="EMBL" id="JAATWM020000031">
    <property type="protein sequence ID" value="KAF9873469.1"/>
    <property type="molecule type" value="Genomic_DNA"/>
</dbReference>
<proteinExistence type="predicted"/>
<dbReference type="GeneID" id="62164717"/>
<keyword evidence="2" id="KW-1185">Reference proteome</keyword>
<evidence type="ECO:0000313" key="2">
    <source>
        <dbReference type="Proteomes" id="UP000781932"/>
    </source>
</evidence>
<accession>A0A9P6HZF2</accession>
<dbReference type="AlphaFoldDB" id="A0A9P6HZF2"/>